<name>A0ABU2HBF4_9ACTN</name>
<feature type="transmembrane region" description="Helical" evidence="1">
    <location>
        <begin position="268"/>
        <end position="290"/>
    </location>
</feature>
<dbReference type="PIRSF" id="PIRSF009160">
    <property type="entry name" value="UCP009160"/>
    <property type="match status" value="1"/>
</dbReference>
<feature type="transmembrane region" description="Helical" evidence="1">
    <location>
        <begin position="192"/>
        <end position="216"/>
    </location>
</feature>
<comment type="caution">
    <text evidence="2">The sequence shown here is derived from an EMBL/GenBank/DDBJ whole genome shotgun (WGS) entry which is preliminary data.</text>
</comment>
<reference evidence="3" key="1">
    <citation type="submission" date="2023-07" db="EMBL/GenBank/DDBJ databases">
        <title>Novel species in the genus Lipingzhangella isolated from Sambhar Salt Lake.</title>
        <authorList>
            <person name="Jiya N."/>
            <person name="Kajale S."/>
            <person name="Sharma A."/>
        </authorList>
    </citation>
    <scope>NUCLEOTIDE SEQUENCE [LARGE SCALE GENOMIC DNA]</scope>
    <source>
        <strain evidence="3">LS1_29</strain>
    </source>
</reference>
<feature type="transmembrane region" description="Helical" evidence="1">
    <location>
        <begin position="70"/>
        <end position="92"/>
    </location>
</feature>
<dbReference type="InterPro" id="IPR010539">
    <property type="entry name" value="BaxI_1-like"/>
</dbReference>
<dbReference type="PANTHER" id="PTHR41282:SF1">
    <property type="entry name" value="CONSERVED TRANSMEMBRANE PROTEIN-RELATED"/>
    <property type="match status" value="1"/>
</dbReference>
<keyword evidence="3" id="KW-1185">Reference proteome</keyword>
<keyword evidence="1" id="KW-1133">Transmembrane helix</keyword>
<dbReference type="RefSeq" id="WP_310913729.1">
    <property type="nucleotide sequence ID" value="NZ_JAVLVT010000010.1"/>
</dbReference>
<protein>
    <submittedName>
        <fullName evidence="2">Bax inhibitor-1/YccA family protein</fullName>
    </submittedName>
</protein>
<sequence>MRMSSSNPVLKRAVGSGQAGYAPGAPYQQGYAGYAQAGQPYGQPGYPQAGYPGPQAPMGGGERPVTIDDVVVRTGLTLGMVILTAVITYFVGTMVNPGLVYPLAIVGALGGMVLGLVIGFKQSTNPVLIMIFAALEGLFVGGLSFILEMNLAAQGIGAAGSLVVPAVLGTLFVAGTMLALYKFEVIRVTNTFVKVVSAAAIGLVIALLANFVLAFFIPGGLGLREPSWLGLIICLVAVVIASLMLAIEFKMVDDAIASGMPEKFSWQLAFGLTLTLVWIYIEILRMIWILKSMFAD</sequence>
<accession>A0ABU2HBF4</accession>
<keyword evidence="1" id="KW-0812">Transmembrane</keyword>
<dbReference type="Proteomes" id="UP001250214">
    <property type="component" value="Unassembled WGS sequence"/>
</dbReference>
<feature type="transmembrane region" description="Helical" evidence="1">
    <location>
        <begin position="159"/>
        <end position="180"/>
    </location>
</feature>
<evidence type="ECO:0000313" key="2">
    <source>
        <dbReference type="EMBL" id="MDS1272160.1"/>
    </source>
</evidence>
<evidence type="ECO:0000256" key="1">
    <source>
        <dbReference type="SAM" id="Phobius"/>
    </source>
</evidence>
<dbReference type="PANTHER" id="PTHR41282">
    <property type="entry name" value="CONSERVED TRANSMEMBRANE PROTEIN-RELATED"/>
    <property type="match status" value="1"/>
</dbReference>
<organism evidence="2 3">
    <name type="scientific">Lipingzhangella rawalii</name>
    <dbReference type="NCBI Taxonomy" id="2055835"/>
    <lineage>
        <taxon>Bacteria</taxon>
        <taxon>Bacillati</taxon>
        <taxon>Actinomycetota</taxon>
        <taxon>Actinomycetes</taxon>
        <taxon>Streptosporangiales</taxon>
        <taxon>Nocardiopsidaceae</taxon>
        <taxon>Lipingzhangella</taxon>
    </lineage>
</organism>
<gene>
    <name evidence="2" type="ORF">RIF23_17865</name>
</gene>
<evidence type="ECO:0000313" key="3">
    <source>
        <dbReference type="Proteomes" id="UP001250214"/>
    </source>
</evidence>
<proteinExistence type="predicted"/>
<feature type="transmembrane region" description="Helical" evidence="1">
    <location>
        <begin position="127"/>
        <end position="147"/>
    </location>
</feature>
<dbReference type="Pfam" id="PF12811">
    <property type="entry name" value="BaxI_1"/>
    <property type="match status" value="1"/>
</dbReference>
<keyword evidence="1" id="KW-0472">Membrane</keyword>
<feature type="transmembrane region" description="Helical" evidence="1">
    <location>
        <begin position="98"/>
        <end position="120"/>
    </location>
</feature>
<feature type="transmembrane region" description="Helical" evidence="1">
    <location>
        <begin position="228"/>
        <end position="247"/>
    </location>
</feature>
<dbReference type="EMBL" id="JAVLVT010000010">
    <property type="protein sequence ID" value="MDS1272160.1"/>
    <property type="molecule type" value="Genomic_DNA"/>
</dbReference>